<keyword evidence="4" id="KW-0863">Zinc-finger</keyword>
<dbReference type="InterPro" id="IPR028889">
    <property type="entry name" value="USP"/>
</dbReference>
<name>A0A915KQ80_ROMCU</name>
<sequence length="225" mass="25481">MSDEKRTQCVHVSSVSILAVEASTYLKETNHSVQLNLKNGRVWCHKCEIEVLANNSPSWSFLDEYLREKDSPNRGQTVEKAKESIIPYPDASKISVADETNVGKSIENSPIIDRFARSEKSIDNCQGINFFAAGRLYNERDRISAVPYIPDYANEFQVPGLVGLRNLGNTCYMNAVLQALSNCPPLTEYLLNCRLPVDYRQCCLALVYRKLAKDMWNDQKSISYV</sequence>
<evidence type="ECO:0000256" key="1">
    <source>
        <dbReference type="ARBA" id="ARBA00000707"/>
    </source>
</evidence>
<dbReference type="InterPro" id="IPR001607">
    <property type="entry name" value="Znf_UBP"/>
</dbReference>
<dbReference type="PROSITE" id="PS50235">
    <property type="entry name" value="USP_3"/>
    <property type="match status" value="1"/>
</dbReference>
<dbReference type="Proteomes" id="UP000887565">
    <property type="component" value="Unplaced"/>
</dbReference>
<dbReference type="InterPro" id="IPR018200">
    <property type="entry name" value="USP_CS"/>
</dbReference>
<evidence type="ECO:0000256" key="5">
    <source>
        <dbReference type="ARBA" id="ARBA00022833"/>
    </source>
</evidence>
<organism evidence="7 8">
    <name type="scientific">Romanomermis culicivorax</name>
    <name type="common">Nematode worm</name>
    <dbReference type="NCBI Taxonomy" id="13658"/>
    <lineage>
        <taxon>Eukaryota</taxon>
        <taxon>Metazoa</taxon>
        <taxon>Ecdysozoa</taxon>
        <taxon>Nematoda</taxon>
        <taxon>Enoplea</taxon>
        <taxon>Dorylaimia</taxon>
        <taxon>Mermithida</taxon>
        <taxon>Mermithoidea</taxon>
        <taxon>Mermithidae</taxon>
        <taxon>Romanomermis</taxon>
    </lineage>
</organism>
<dbReference type="EC" id="3.4.19.12" evidence="2"/>
<comment type="catalytic activity">
    <reaction evidence="1">
        <text>Thiol-dependent hydrolysis of ester, thioester, amide, peptide and isopeptide bonds formed by the C-terminal Gly of ubiquitin (a 76-residue protein attached to proteins as an intracellular targeting signal).</text>
        <dbReference type="EC" id="3.4.19.12"/>
    </reaction>
</comment>
<dbReference type="PANTHER" id="PTHR21646:SF86">
    <property type="entry name" value="UBIQUITIN CARBOXYL-TERMINAL HYDROLASE"/>
    <property type="match status" value="1"/>
</dbReference>
<protein>
    <recommendedName>
        <fullName evidence="2">ubiquitinyl hydrolase 1</fullName>
        <ecNumber evidence="2">3.4.19.12</ecNumber>
    </recommendedName>
</protein>
<dbReference type="GO" id="GO:0008270">
    <property type="term" value="F:zinc ion binding"/>
    <property type="evidence" value="ECO:0007669"/>
    <property type="project" value="UniProtKB-KW"/>
</dbReference>
<evidence type="ECO:0000256" key="3">
    <source>
        <dbReference type="ARBA" id="ARBA00022723"/>
    </source>
</evidence>
<dbReference type="GO" id="GO:0004843">
    <property type="term" value="F:cysteine-type deubiquitinase activity"/>
    <property type="evidence" value="ECO:0007669"/>
    <property type="project" value="UniProtKB-EC"/>
</dbReference>
<dbReference type="InterPro" id="IPR050185">
    <property type="entry name" value="Ub_carboxyl-term_hydrolase"/>
</dbReference>
<dbReference type="PROSITE" id="PS00972">
    <property type="entry name" value="USP_1"/>
    <property type="match status" value="1"/>
</dbReference>
<dbReference type="AlphaFoldDB" id="A0A915KQ80"/>
<dbReference type="SUPFAM" id="SSF54001">
    <property type="entry name" value="Cysteine proteinases"/>
    <property type="match status" value="1"/>
</dbReference>
<dbReference type="WBParaSite" id="nRc.2.0.1.t39873-RA">
    <property type="protein sequence ID" value="nRc.2.0.1.t39873-RA"/>
    <property type="gene ID" value="nRc.2.0.1.g39873"/>
</dbReference>
<reference evidence="8" key="1">
    <citation type="submission" date="2022-11" db="UniProtKB">
        <authorList>
            <consortium name="WormBaseParasite"/>
        </authorList>
    </citation>
    <scope>IDENTIFICATION</scope>
</reference>
<keyword evidence="7" id="KW-1185">Reference proteome</keyword>
<evidence type="ECO:0000313" key="8">
    <source>
        <dbReference type="WBParaSite" id="nRc.2.0.1.t39873-RA"/>
    </source>
</evidence>
<dbReference type="GO" id="GO:0016579">
    <property type="term" value="P:protein deubiquitination"/>
    <property type="evidence" value="ECO:0007669"/>
    <property type="project" value="InterPro"/>
</dbReference>
<keyword evidence="5" id="KW-0862">Zinc</keyword>
<feature type="domain" description="USP" evidence="6">
    <location>
        <begin position="162"/>
        <end position="225"/>
    </location>
</feature>
<dbReference type="Pfam" id="PF00443">
    <property type="entry name" value="UCH"/>
    <property type="match status" value="1"/>
</dbReference>
<evidence type="ECO:0000256" key="4">
    <source>
        <dbReference type="ARBA" id="ARBA00022771"/>
    </source>
</evidence>
<dbReference type="InterPro" id="IPR038765">
    <property type="entry name" value="Papain-like_cys_pep_sf"/>
</dbReference>
<accession>A0A915KQ80</accession>
<proteinExistence type="predicted"/>
<dbReference type="Gene3D" id="3.90.70.10">
    <property type="entry name" value="Cysteine proteinases"/>
    <property type="match status" value="1"/>
</dbReference>
<evidence type="ECO:0000256" key="2">
    <source>
        <dbReference type="ARBA" id="ARBA00012759"/>
    </source>
</evidence>
<keyword evidence="3" id="KW-0479">Metal-binding</keyword>
<dbReference type="Pfam" id="PF02148">
    <property type="entry name" value="zf-UBP"/>
    <property type="match status" value="1"/>
</dbReference>
<evidence type="ECO:0000259" key="6">
    <source>
        <dbReference type="PROSITE" id="PS50235"/>
    </source>
</evidence>
<dbReference type="PANTHER" id="PTHR21646">
    <property type="entry name" value="UBIQUITIN CARBOXYL-TERMINAL HYDROLASE"/>
    <property type="match status" value="1"/>
</dbReference>
<dbReference type="InterPro" id="IPR001394">
    <property type="entry name" value="Peptidase_C19_UCH"/>
</dbReference>
<evidence type="ECO:0000313" key="7">
    <source>
        <dbReference type="Proteomes" id="UP000887565"/>
    </source>
</evidence>